<name>A0A2N3IJ46_9BACT</name>
<dbReference type="Proteomes" id="UP000233387">
    <property type="component" value="Unassembled WGS sequence"/>
</dbReference>
<dbReference type="AlphaFoldDB" id="A0A2N3IJ46"/>
<evidence type="ECO:0000313" key="2">
    <source>
        <dbReference type="Proteomes" id="UP000233387"/>
    </source>
</evidence>
<dbReference type="EMBL" id="NKXO01000009">
    <property type="protein sequence ID" value="PKQ70253.1"/>
    <property type="molecule type" value="Genomic_DNA"/>
</dbReference>
<reference evidence="1 2" key="1">
    <citation type="submission" date="2017-06" db="EMBL/GenBank/DDBJ databases">
        <title>Raineya orbicola gen. nov., sp. nov. a slightly thermophilic bacterium of the phylum Bacteroidetes and the description of Raineyaceae fam. nov.</title>
        <authorList>
            <person name="Albuquerque L."/>
            <person name="Polonia A.R.M."/>
            <person name="Barroso C."/>
            <person name="Froufe H.J.C."/>
            <person name="Lage O."/>
            <person name="Lobo-Da-Cunha A."/>
            <person name="Egas C."/>
            <person name="Da Costa M.S."/>
        </authorList>
    </citation>
    <scope>NUCLEOTIDE SEQUENCE [LARGE SCALE GENOMIC DNA]</scope>
    <source>
        <strain evidence="1 2">SPSPC-11</strain>
    </source>
</reference>
<sequence>MQDAAFLQLLQEKLLEKINYQKANYTAVAKLSQSIEDTLGEHISETTLKRIFNLIPVQSEFRASTLDILSQYVGYATWDKFKVENDFYAKKTFQPTINQIIDETSLLKICLKNHHFDTVLEYISELPTPIDKKRNNTTWEHTLARTLWFAAAQDKAIFQALVPEFAKTSAGQFYFYEATPNTEYVPFLKAMEQYYARFANFKNKEYGLRDYVFTQSMLHKKLIYENKPQKAHLLLADLYKKHPFDERKHTQTNTRCFSDNALCVKLFIVFASKKFTNTQRNR</sequence>
<dbReference type="RefSeq" id="WP_101358037.1">
    <property type="nucleotide sequence ID" value="NZ_NKXO01000009.1"/>
</dbReference>
<gene>
    <name evidence="1" type="ORF">Rain11_0774</name>
</gene>
<protein>
    <submittedName>
        <fullName evidence="1">Uncharacterized protein</fullName>
    </submittedName>
</protein>
<keyword evidence="2" id="KW-1185">Reference proteome</keyword>
<evidence type="ECO:0000313" key="1">
    <source>
        <dbReference type="EMBL" id="PKQ70253.1"/>
    </source>
</evidence>
<comment type="caution">
    <text evidence="1">The sequence shown here is derived from an EMBL/GenBank/DDBJ whole genome shotgun (WGS) entry which is preliminary data.</text>
</comment>
<accession>A0A2N3IJ46</accession>
<organism evidence="1 2">
    <name type="scientific">Raineya orbicola</name>
    <dbReference type="NCBI Taxonomy" id="2016530"/>
    <lineage>
        <taxon>Bacteria</taxon>
        <taxon>Pseudomonadati</taxon>
        <taxon>Bacteroidota</taxon>
        <taxon>Cytophagia</taxon>
        <taxon>Cytophagales</taxon>
        <taxon>Raineyaceae</taxon>
        <taxon>Raineya</taxon>
    </lineage>
</organism>
<proteinExistence type="predicted"/>
<dbReference type="OrthoDB" id="639802at2"/>